<protein>
    <submittedName>
        <fullName evidence="1">PmpB protein</fullName>
    </submittedName>
</protein>
<reference evidence="1" key="1">
    <citation type="submission" date="2021-02" db="EMBL/GenBank/DDBJ databases">
        <authorList>
            <person name="Dougan E. K."/>
            <person name="Rhodes N."/>
            <person name="Thang M."/>
            <person name="Chan C."/>
        </authorList>
    </citation>
    <scope>NUCLEOTIDE SEQUENCE</scope>
</reference>
<dbReference type="Gene3D" id="3.30.40.220">
    <property type="match status" value="2"/>
</dbReference>
<dbReference type="EMBL" id="CAJNDS010002746">
    <property type="protein sequence ID" value="CAE7582598.1"/>
    <property type="molecule type" value="Genomic_DNA"/>
</dbReference>
<evidence type="ECO:0000313" key="2">
    <source>
        <dbReference type="Proteomes" id="UP000604046"/>
    </source>
</evidence>
<evidence type="ECO:0000313" key="1">
    <source>
        <dbReference type="EMBL" id="CAE7582598.1"/>
    </source>
</evidence>
<gene>
    <name evidence="1" type="primary">pmpB</name>
    <name evidence="1" type="ORF">SNAT2548_LOCUS33236</name>
</gene>
<keyword evidence="2" id="KW-1185">Reference proteome</keyword>
<name>A0A812UK58_9DINO</name>
<comment type="caution">
    <text evidence="1">The sequence shown here is derived from an EMBL/GenBank/DDBJ whole genome shotgun (WGS) entry which is preliminary data.</text>
</comment>
<sequence length="403" mass="45635">MRRILISTSRLPSWPGQRRCSFTPWQQAPHWSIASRRASIVTAEDKPPIAFRHEDLARMVEEARGPASRRSGIMAGLGQSAYQYAYRSSLRGWSRHVAGRVRERDGRKGRQSDVDACHLLDLVLEQGGLCAYSGLPMELLKPHSHWRVSIERMDSSHGYLKGNCCLVAAEFNSTVHKVGDDTASLAGSAQWSKQKVWEVVRARTEQVQLQGLHGNIAVARRRPVQTRGSRFNRYRGPHEDGTWRCARCGVWKEVTQFNKQTASSRGIQSHCKRCNTEFLSAYLQTIRGHGLALLGSARRRALTSTKLNGSFDLQLCDLLDMLWLQGGRCYYSGVPLHCARGPADWVWSLERLDNSVTYTKENCVLIAREFQTSDQSRNKARYPVFGTAQWSRSKASHVWGPYF</sequence>
<proteinExistence type="predicted"/>
<dbReference type="OrthoDB" id="447489at2759"/>
<dbReference type="Proteomes" id="UP000604046">
    <property type="component" value="Unassembled WGS sequence"/>
</dbReference>
<dbReference type="AlphaFoldDB" id="A0A812UK58"/>
<accession>A0A812UK58</accession>
<organism evidence="1 2">
    <name type="scientific">Symbiodinium natans</name>
    <dbReference type="NCBI Taxonomy" id="878477"/>
    <lineage>
        <taxon>Eukaryota</taxon>
        <taxon>Sar</taxon>
        <taxon>Alveolata</taxon>
        <taxon>Dinophyceae</taxon>
        <taxon>Suessiales</taxon>
        <taxon>Symbiodiniaceae</taxon>
        <taxon>Symbiodinium</taxon>
    </lineage>
</organism>